<reference evidence="1" key="1">
    <citation type="submission" date="2021-11" db="EMBL/GenBank/DDBJ databases">
        <authorList>
            <person name="Herlambang A."/>
            <person name="Guo Y."/>
            <person name="Takashima Y."/>
            <person name="Nishizawa T."/>
        </authorList>
    </citation>
    <scope>NUCLEOTIDE SEQUENCE</scope>
    <source>
        <strain evidence="1">E1425</strain>
    </source>
</reference>
<name>A0A9P3HFC9_9FUNG</name>
<evidence type="ECO:0000313" key="2">
    <source>
        <dbReference type="Proteomes" id="UP000827284"/>
    </source>
</evidence>
<proteinExistence type="predicted"/>
<sequence length="157" mass="16723">MNNIFQFGSLALQANIMHHSQLNLNSDDDEQGEAMVVDSPPELTNSSSLPAVLPLGLAGGFASAQHPELPDENMDEAITASAENGATVSQGFTLRSSVSAKLCYDSESVRRRSSMSLQLILNIEPTGQEIADVTNVDMAGQTTTDSTDVEMVEPLEP</sequence>
<reference evidence="1" key="2">
    <citation type="journal article" date="2022" name="Microbiol. Resour. Announc.">
        <title>Whole-Genome Sequence of Entomortierella parvispora E1425, a Mucoromycotan Fungus Associated with Burkholderiaceae-Related Endosymbiotic Bacteria.</title>
        <authorList>
            <person name="Herlambang A."/>
            <person name="Guo Y."/>
            <person name="Takashima Y."/>
            <person name="Narisawa K."/>
            <person name="Ohta H."/>
            <person name="Nishizawa T."/>
        </authorList>
    </citation>
    <scope>NUCLEOTIDE SEQUENCE</scope>
    <source>
        <strain evidence="1">E1425</strain>
    </source>
</reference>
<comment type="caution">
    <text evidence="1">The sequence shown here is derived from an EMBL/GenBank/DDBJ whole genome shotgun (WGS) entry which is preliminary data.</text>
</comment>
<dbReference type="AlphaFoldDB" id="A0A9P3HFC9"/>
<gene>
    <name evidence="1" type="ORF">EMPS_07914</name>
</gene>
<dbReference type="Proteomes" id="UP000827284">
    <property type="component" value="Unassembled WGS sequence"/>
</dbReference>
<organism evidence="1 2">
    <name type="scientific">Entomortierella parvispora</name>
    <dbReference type="NCBI Taxonomy" id="205924"/>
    <lineage>
        <taxon>Eukaryota</taxon>
        <taxon>Fungi</taxon>
        <taxon>Fungi incertae sedis</taxon>
        <taxon>Mucoromycota</taxon>
        <taxon>Mortierellomycotina</taxon>
        <taxon>Mortierellomycetes</taxon>
        <taxon>Mortierellales</taxon>
        <taxon>Mortierellaceae</taxon>
        <taxon>Entomortierella</taxon>
    </lineage>
</organism>
<keyword evidence="2" id="KW-1185">Reference proteome</keyword>
<dbReference type="EMBL" id="BQFW01000011">
    <property type="protein sequence ID" value="GJJ75556.1"/>
    <property type="molecule type" value="Genomic_DNA"/>
</dbReference>
<evidence type="ECO:0000313" key="1">
    <source>
        <dbReference type="EMBL" id="GJJ75556.1"/>
    </source>
</evidence>
<accession>A0A9P3HFC9</accession>
<protein>
    <submittedName>
        <fullName evidence="1">Uncharacterized protein</fullName>
    </submittedName>
</protein>